<evidence type="ECO:0000313" key="2">
    <source>
        <dbReference type="EMBL" id="KAK3736902.1"/>
    </source>
</evidence>
<dbReference type="AlphaFoldDB" id="A0AAE0Y8R2"/>
<reference evidence="2" key="1">
    <citation type="journal article" date="2023" name="G3 (Bethesda)">
        <title>A reference genome for the long-term kleptoplast-retaining sea slug Elysia crispata morphotype clarki.</title>
        <authorList>
            <person name="Eastman K.E."/>
            <person name="Pendleton A.L."/>
            <person name="Shaikh M.A."/>
            <person name="Suttiyut T."/>
            <person name="Ogas R."/>
            <person name="Tomko P."/>
            <person name="Gavelis G."/>
            <person name="Widhalm J.R."/>
            <person name="Wisecaver J.H."/>
        </authorList>
    </citation>
    <scope>NUCLEOTIDE SEQUENCE</scope>
    <source>
        <strain evidence="2">ECLA1</strain>
    </source>
</reference>
<name>A0AAE0Y8R2_9GAST</name>
<dbReference type="EMBL" id="JAWDGP010006684">
    <property type="protein sequence ID" value="KAK3736902.1"/>
    <property type="molecule type" value="Genomic_DNA"/>
</dbReference>
<evidence type="ECO:0000313" key="3">
    <source>
        <dbReference type="Proteomes" id="UP001283361"/>
    </source>
</evidence>
<feature type="region of interest" description="Disordered" evidence="1">
    <location>
        <begin position="1"/>
        <end position="25"/>
    </location>
</feature>
<proteinExistence type="predicted"/>
<organism evidence="2 3">
    <name type="scientific">Elysia crispata</name>
    <name type="common">lettuce slug</name>
    <dbReference type="NCBI Taxonomy" id="231223"/>
    <lineage>
        <taxon>Eukaryota</taxon>
        <taxon>Metazoa</taxon>
        <taxon>Spiralia</taxon>
        <taxon>Lophotrochozoa</taxon>
        <taxon>Mollusca</taxon>
        <taxon>Gastropoda</taxon>
        <taxon>Heterobranchia</taxon>
        <taxon>Euthyneura</taxon>
        <taxon>Panpulmonata</taxon>
        <taxon>Sacoglossa</taxon>
        <taxon>Placobranchoidea</taxon>
        <taxon>Plakobranchidae</taxon>
        <taxon>Elysia</taxon>
    </lineage>
</organism>
<evidence type="ECO:0000256" key="1">
    <source>
        <dbReference type="SAM" id="MobiDB-lite"/>
    </source>
</evidence>
<gene>
    <name evidence="2" type="ORF">RRG08_000646</name>
</gene>
<protein>
    <submittedName>
        <fullName evidence="2">Uncharacterized protein</fullName>
    </submittedName>
</protein>
<comment type="caution">
    <text evidence="2">The sequence shown here is derived from an EMBL/GenBank/DDBJ whole genome shotgun (WGS) entry which is preliminary data.</text>
</comment>
<keyword evidence="3" id="KW-1185">Reference proteome</keyword>
<accession>A0AAE0Y8R2</accession>
<sequence length="116" mass="12848">MAGSQLIRRTSRGDKKRKKDYSRVHLGTQRAGQSVALSRALCVCAALELFSVSGFGLGMLTGEAQRSTQRKLSIHTGTLALLRSPRAGRSKFEQVSHDFDRSRDICGCPDHIIRLY</sequence>
<dbReference type="Proteomes" id="UP001283361">
    <property type="component" value="Unassembled WGS sequence"/>
</dbReference>